<feature type="compositionally biased region" description="Low complexity" evidence="1">
    <location>
        <begin position="144"/>
        <end position="166"/>
    </location>
</feature>
<name>A0A836H7C6_9TRYP</name>
<evidence type="ECO:0000256" key="1">
    <source>
        <dbReference type="SAM" id="MobiDB-lite"/>
    </source>
</evidence>
<feature type="region of interest" description="Disordered" evidence="1">
    <location>
        <begin position="456"/>
        <end position="476"/>
    </location>
</feature>
<evidence type="ECO:0000256" key="2">
    <source>
        <dbReference type="SAM" id="Phobius"/>
    </source>
</evidence>
<feature type="compositionally biased region" description="Low complexity" evidence="1">
    <location>
        <begin position="196"/>
        <end position="206"/>
    </location>
</feature>
<feature type="compositionally biased region" description="Basic residues" evidence="1">
    <location>
        <begin position="223"/>
        <end position="233"/>
    </location>
</feature>
<feature type="compositionally biased region" description="Polar residues" evidence="1">
    <location>
        <begin position="207"/>
        <end position="221"/>
    </location>
</feature>
<sequence>MNISFTAITFIWFASSAVVALSTAVAFFVLMYWGCCKVSSNALADGNRHRRRERSAAGHRGSSFTVEASAEEREWRGIPLHSRPPRLTPEQEILRDKAMRRYRRRQARAERRLRRQAAREACMAEAREGDGEGMLSEGEFADGSSVTSRTTLTSAATTARTTSTAAYGHSSYLPPPPDACAVNADEYDDCEDQRSSRSGCSQRSSGTARSRASQGTATTVKSYMRHRQRQRLRRREEQQQVELFNQWAHAQMASSSELSPSTKSSGSWRCDEEGSVTDGDVRRRNRTARGERCGHAHRNRSASVASSAPRPPEEVLGADCVAYPFLMNGGHPHVERVEAGNEHPAPHQITVDARDRDNAAPSTPFTCPNGAADVTSPDVPVTEHFGYAGHGGSGVGTADRVDRLQSRRHKRTWKDVEHNVALSGFFNSPANAGHIAATEAPSPSYCNNGDTSLPFATAHGDPARSPFGPHEPISHE</sequence>
<organism evidence="3 4">
    <name type="scientific">Leishmania orientalis</name>
    <dbReference type="NCBI Taxonomy" id="2249476"/>
    <lineage>
        <taxon>Eukaryota</taxon>
        <taxon>Discoba</taxon>
        <taxon>Euglenozoa</taxon>
        <taxon>Kinetoplastea</taxon>
        <taxon>Metakinetoplastina</taxon>
        <taxon>Trypanosomatida</taxon>
        <taxon>Trypanosomatidae</taxon>
        <taxon>Leishmaniinae</taxon>
        <taxon>Leishmania</taxon>
    </lineage>
</organism>
<feature type="transmembrane region" description="Helical" evidence="2">
    <location>
        <begin position="7"/>
        <end position="33"/>
    </location>
</feature>
<feature type="compositionally biased region" description="Low complexity" evidence="1">
    <location>
        <begin position="254"/>
        <end position="267"/>
    </location>
</feature>
<dbReference type="EMBL" id="JAFHLR010000031">
    <property type="protein sequence ID" value="KAG5471745.1"/>
    <property type="molecule type" value="Genomic_DNA"/>
</dbReference>
<keyword evidence="2" id="KW-1133">Transmembrane helix</keyword>
<protein>
    <submittedName>
        <fullName evidence="3">Uncharacterized protein</fullName>
    </submittedName>
</protein>
<dbReference type="RefSeq" id="XP_067060862.1">
    <property type="nucleotide sequence ID" value="XM_067205310.1"/>
</dbReference>
<reference evidence="3 4" key="1">
    <citation type="submission" date="2021-02" db="EMBL/GenBank/DDBJ databases">
        <title>Leishmania (Mundinia) orientalis Genome sequencing and assembly.</title>
        <authorList>
            <person name="Almutairi H."/>
            <person name="Gatherer D."/>
        </authorList>
    </citation>
    <scope>NUCLEOTIDE SEQUENCE [LARGE SCALE GENOMIC DNA]</scope>
    <source>
        <strain evidence="3">LSCM4</strain>
    </source>
</reference>
<dbReference type="AlphaFoldDB" id="A0A836H7C6"/>
<dbReference type="KEGG" id="loi:92359244"/>
<dbReference type="GeneID" id="92359244"/>
<feature type="region of interest" description="Disordered" evidence="1">
    <location>
        <begin position="252"/>
        <end position="312"/>
    </location>
</feature>
<evidence type="ECO:0000313" key="3">
    <source>
        <dbReference type="EMBL" id="KAG5471745.1"/>
    </source>
</evidence>
<gene>
    <name evidence="3" type="ORF">LSCM4_03298</name>
</gene>
<keyword evidence="2" id="KW-0812">Transmembrane</keyword>
<keyword evidence="4" id="KW-1185">Reference proteome</keyword>
<dbReference type="SMR" id="A0A836H7C6"/>
<keyword evidence="2" id="KW-0472">Membrane</keyword>
<proteinExistence type="predicted"/>
<dbReference type="Proteomes" id="UP000674143">
    <property type="component" value="Chromosome 31"/>
</dbReference>
<evidence type="ECO:0000313" key="4">
    <source>
        <dbReference type="Proteomes" id="UP000674143"/>
    </source>
</evidence>
<comment type="caution">
    <text evidence="3">The sequence shown here is derived from an EMBL/GenBank/DDBJ whole genome shotgun (WGS) entry which is preliminary data.</text>
</comment>
<accession>A0A836H7C6</accession>
<feature type="region of interest" description="Disordered" evidence="1">
    <location>
        <begin position="126"/>
        <end position="237"/>
    </location>
</feature>